<feature type="binding site" evidence="15">
    <location>
        <begin position="27"/>
        <end position="35"/>
    </location>
    <ligand>
        <name>ATP</name>
        <dbReference type="ChEBI" id="CHEBI:30616"/>
    </ligand>
</feature>
<dbReference type="Gene3D" id="1.10.510.10">
    <property type="entry name" value="Transferase(Phosphotransferase) domain 1"/>
    <property type="match status" value="1"/>
</dbReference>
<dbReference type="GO" id="GO:0005524">
    <property type="term" value="F:ATP binding"/>
    <property type="evidence" value="ECO:0007669"/>
    <property type="project" value="UniProtKB-UniRule"/>
</dbReference>
<evidence type="ECO:0000256" key="17">
    <source>
        <dbReference type="RuleBase" id="RU000304"/>
    </source>
</evidence>
<keyword evidence="20" id="KW-1185">Reference proteome</keyword>
<evidence type="ECO:0000259" key="18">
    <source>
        <dbReference type="PROSITE" id="PS50011"/>
    </source>
</evidence>
<dbReference type="OrthoDB" id="1732493at2759"/>
<dbReference type="InterPro" id="IPR050108">
    <property type="entry name" value="CDK"/>
</dbReference>
<evidence type="ECO:0000256" key="16">
    <source>
        <dbReference type="PROSITE-ProRule" id="PRU10141"/>
    </source>
</evidence>
<dbReference type="GO" id="GO:0051301">
    <property type="term" value="P:cell division"/>
    <property type="evidence" value="ECO:0007669"/>
    <property type="project" value="UniProtKB-KW"/>
</dbReference>
<keyword evidence="5" id="KW-0132">Cell division</keyword>
<evidence type="ECO:0000256" key="2">
    <source>
        <dbReference type="ARBA" id="ARBA00006485"/>
    </source>
</evidence>
<keyword evidence="10" id="KW-0539">Nucleus</keyword>
<accession>A0A8T0GMD0</accession>
<dbReference type="FunFam" id="1.10.510.10:FF:000097">
    <property type="entry name" value="Putative cyclin-dependent kinase 7"/>
    <property type="match status" value="1"/>
</dbReference>
<keyword evidence="8" id="KW-0418">Kinase</keyword>
<dbReference type="AlphaFoldDB" id="A0A8T0GMD0"/>
<evidence type="ECO:0000256" key="13">
    <source>
        <dbReference type="ARBA" id="ARBA00048367"/>
    </source>
</evidence>
<dbReference type="PROSITE" id="PS00108">
    <property type="entry name" value="PROTEIN_KINASE_ST"/>
    <property type="match status" value="1"/>
</dbReference>
<evidence type="ECO:0000313" key="19">
    <source>
        <dbReference type="EMBL" id="KAG0559685.1"/>
    </source>
</evidence>
<evidence type="ECO:0000256" key="12">
    <source>
        <dbReference type="ARBA" id="ARBA00047811"/>
    </source>
</evidence>
<evidence type="ECO:0000256" key="14">
    <source>
        <dbReference type="PIRSR" id="PIRSR637770-1"/>
    </source>
</evidence>
<dbReference type="CDD" id="cd07841">
    <property type="entry name" value="STKc_CDK7"/>
    <property type="match status" value="1"/>
</dbReference>
<keyword evidence="7 15" id="KW-0547">Nucleotide-binding</keyword>
<reference evidence="19" key="1">
    <citation type="submission" date="2020-06" db="EMBL/GenBank/DDBJ databases">
        <title>WGS assembly of Ceratodon purpureus strain R40.</title>
        <authorList>
            <person name="Carey S.B."/>
            <person name="Jenkins J."/>
            <person name="Shu S."/>
            <person name="Lovell J.T."/>
            <person name="Sreedasyam A."/>
            <person name="Maumus F."/>
            <person name="Tiley G.P."/>
            <person name="Fernandez-Pozo N."/>
            <person name="Barry K."/>
            <person name="Chen C."/>
            <person name="Wang M."/>
            <person name="Lipzen A."/>
            <person name="Daum C."/>
            <person name="Saski C.A."/>
            <person name="Payton A.C."/>
            <person name="Mcbreen J.C."/>
            <person name="Conrad R.E."/>
            <person name="Kollar L.M."/>
            <person name="Olsson S."/>
            <person name="Huttunen S."/>
            <person name="Landis J.B."/>
            <person name="Wickett N.J."/>
            <person name="Johnson M.G."/>
            <person name="Rensing S.A."/>
            <person name="Grimwood J."/>
            <person name="Schmutz J."/>
            <person name="Mcdaniel S.F."/>
        </authorList>
    </citation>
    <scope>NUCLEOTIDE SEQUENCE</scope>
    <source>
        <strain evidence="19">R40</strain>
    </source>
</reference>
<sequence length="333" mass="37876">MSGGASAGKMAMGDVTGVNRYEKGATIGSGTFGIVFKAIDKLTNRTVAVKMIRTGKYKEGVNVTALREIKLLKELFDPNVIELVDVYQHKRNLYLVFEYMESDLEAVIYDRNTFLSPADYKSYIQMTLKGLAFCHKKWILHRDMKPNNLLLGSDGQLKIADFGLARIFGSPDRRFTHEVFARWYRAPELLFGSKMYGPGVDVWAAGCIFAELILRRPLFQGTSDIDQLGKIFATFGTPREAQWPDMTALPNYVEYSYSPPQSFRSLFPQASEDCLDLLQRMFVYDPRQRISAQQALEHRYFRTEPAATPPHLLRRPVRHEGQTNALEPAPEDI</sequence>
<evidence type="ECO:0000313" key="20">
    <source>
        <dbReference type="Proteomes" id="UP000822688"/>
    </source>
</evidence>
<name>A0A8T0GMD0_CERPU</name>
<dbReference type="InterPro" id="IPR000719">
    <property type="entry name" value="Prot_kinase_dom"/>
</dbReference>
<evidence type="ECO:0000256" key="8">
    <source>
        <dbReference type="ARBA" id="ARBA00022777"/>
    </source>
</evidence>
<dbReference type="InterPro" id="IPR017441">
    <property type="entry name" value="Protein_kinase_ATP_BS"/>
</dbReference>
<dbReference type="PANTHER" id="PTHR24056">
    <property type="entry name" value="CELL DIVISION PROTEIN KINASE"/>
    <property type="match status" value="1"/>
</dbReference>
<evidence type="ECO:0000256" key="3">
    <source>
        <dbReference type="ARBA" id="ARBA00022527"/>
    </source>
</evidence>
<dbReference type="Gene3D" id="3.30.200.20">
    <property type="entry name" value="Phosphorylase Kinase, domain 1"/>
    <property type="match status" value="1"/>
</dbReference>
<keyword evidence="9 15" id="KW-0067">ATP-binding</keyword>
<dbReference type="GO" id="GO:0005737">
    <property type="term" value="C:cytoplasm"/>
    <property type="evidence" value="ECO:0007669"/>
    <property type="project" value="TreeGrafter"/>
</dbReference>
<dbReference type="FunFam" id="3.30.200.20:FF:000554">
    <property type="entry name" value="CMGC/CDK/CDK7 protein kinase"/>
    <property type="match status" value="1"/>
</dbReference>
<dbReference type="PANTHER" id="PTHR24056:SF0">
    <property type="entry name" value="CYCLIN-DEPENDENT KINASE 7"/>
    <property type="match status" value="1"/>
</dbReference>
<dbReference type="GO" id="GO:0045944">
    <property type="term" value="P:positive regulation of transcription by RNA polymerase II"/>
    <property type="evidence" value="ECO:0007669"/>
    <property type="project" value="TreeGrafter"/>
</dbReference>
<comment type="caution">
    <text evidence="19">The sequence shown here is derived from an EMBL/GenBank/DDBJ whole genome shotgun (WGS) entry which is preliminary data.</text>
</comment>
<evidence type="ECO:0000256" key="1">
    <source>
        <dbReference type="ARBA" id="ARBA00004123"/>
    </source>
</evidence>
<dbReference type="InterPro" id="IPR008271">
    <property type="entry name" value="Ser/Thr_kinase_AS"/>
</dbReference>
<feature type="binding site" evidence="15 16">
    <location>
        <position position="50"/>
    </location>
    <ligand>
        <name>ATP</name>
        <dbReference type="ChEBI" id="CHEBI:30616"/>
    </ligand>
</feature>
<evidence type="ECO:0000256" key="5">
    <source>
        <dbReference type="ARBA" id="ARBA00022618"/>
    </source>
</evidence>
<dbReference type="SMART" id="SM00220">
    <property type="entry name" value="S_TKc"/>
    <property type="match status" value="1"/>
</dbReference>
<dbReference type="EMBL" id="CM026431">
    <property type="protein sequence ID" value="KAG0559685.1"/>
    <property type="molecule type" value="Genomic_DNA"/>
</dbReference>
<dbReference type="GO" id="GO:0070985">
    <property type="term" value="C:transcription factor TFIIK complex"/>
    <property type="evidence" value="ECO:0007669"/>
    <property type="project" value="InterPro"/>
</dbReference>
<evidence type="ECO:0000256" key="9">
    <source>
        <dbReference type="ARBA" id="ARBA00022840"/>
    </source>
</evidence>
<dbReference type="GO" id="GO:0004693">
    <property type="term" value="F:cyclin-dependent protein serine/threonine kinase activity"/>
    <property type="evidence" value="ECO:0007669"/>
    <property type="project" value="UniProtKB-EC"/>
</dbReference>
<evidence type="ECO:0000256" key="11">
    <source>
        <dbReference type="ARBA" id="ARBA00023306"/>
    </source>
</evidence>
<dbReference type="InterPro" id="IPR037770">
    <property type="entry name" value="CDK7"/>
</dbReference>
<evidence type="ECO:0000256" key="7">
    <source>
        <dbReference type="ARBA" id="ARBA00022741"/>
    </source>
</evidence>
<evidence type="ECO:0000256" key="10">
    <source>
        <dbReference type="ARBA" id="ARBA00023242"/>
    </source>
</evidence>
<evidence type="ECO:0000256" key="15">
    <source>
        <dbReference type="PIRSR" id="PIRSR637770-2"/>
    </source>
</evidence>
<dbReference type="SUPFAM" id="SSF56112">
    <property type="entry name" value="Protein kinase-like (PK-like)"/>
    <property type="match status" value="1"/>
</dbReference>
<protein>
    <recommendedName>
        <fullName evidence="18">Protein kinase domain-containing protein</fullName>
    </recommendedName>
</protein>
<keyword evidence="4" id="KW-0597">Phosphoprotein</keyword>
<comment type="catalytic activity">
    <reaction evidence="12">
        <text>L-threonyl-[protein] + ATP = O-phospho-L-threonyl-[protein] + ADP + H(+)</text>
        <dbReference type="Rhea" id="RHEA:46608"/>
        <dbReference type="Rhea" id="RHEA-COMP:11060"/>
        <dbReference type="Rhea" id="RHEA-COMP:11605"/>
        <dbReference type="ChEBI" id="CHEBI:15378"/>
        <dbReference type="ChEBI" id="CHEBI:30013"/>
        <dbReference type="ChEBI" id="CHEBI:30616"/>
        <dbReference type="ChEBI" id="CHEBI:61977"/>
        <dbReference type="ChEBI" id="CHEBI:456216"/>
        <dbReference type="EC" id="2.7.11.22"/>
    </reaction>
</comment>
<evidence type="ECO:0000256" key="6">
    <source>
        <dbReference type="ARBA" id="ARBA00022679"/>
    </source>
</evidence>
<dbReference type="PROSITE" id="PS00107">
    <property type="entry name" value="PROTEIN_KINASE_ATP"/>
    <property type="match status" value="1"/>
</dbReference>
<keyword evidence="6" id="KW-0808">Transferase</keyword>
<evidence type="ECO:0000256" key="4">
    <source>
        <dbReference type="ARBA" id="ARBA00022553"/>
    </source>
</evidence>
<dbReference type="Pfam" id="PF00069">
    <property type="entry name" value="Pkinase"/>
    <property type="match status" value="1"/>
</dbReference>
<keyword evidence="3 17" id="KW-0723">Serine/threonine-protein kinase</keyword>
<gene>
    <name evidence="19" type="ORF">KC19_10G123200</name>
</gene>
<dbReference type="GO" id="GO:0008353">
    <property type="term" value="F:RNA polymerase II CTD heptapeptide repeat kinase activity"/>
    <property type="evidence" value="ECO:0007669"/>
    <property type="project" value="InterPro"/>
</dbReference>
<comment type="subcellular location">
    <subcellularLocation>
        <location evidence="1">Nucleus</location>
    </subcellularLocation>
</comment>
<organism evidence="19 20">
    <name type="scientific">Ceratodon purpureus</name>
    <name type="common">Fire moss</name>
    <name type="synonym">Dicranum purpureum</name>
    <dbReference type="NCBI Taxonomy" id="3225"/>
    <lineage>
        <taxon>Eukaryota</taxon>
        <taxon>Viridiplantae</taxon>
        <taxon>Streptophyta</taxon>
        <taxon>Embryophyta</taxon>
        <taxon>Bryophyta</taxon>
        <taxon>Bryophytina</taxon>
        <taxon>Bryopsida</taxon>
        <taxon>Dicranidae</taxon>
        <taxon>Pseudoditrichales</taxon>
        <taxon>Ditrichaceae</taxon>
        <taxon>Ceratodon</taxon>
    </lineage>
</organism>
<dbReference type="PROSITE" id="PS50011">
    <property type="entry name" value="PROTEIN_KINASE_DOM"/>
    <property type="match status" value="1"/>
</dbReference>
<feature type="active site" description="Proton acceptor" evidence="14">
    <location>
        <position position="143"/>
    </location>
</feature>
<feature type="domain" description="Protein kinase" evidence="18">
    <location>
        <begin position="21"/>
        <end position="301"/>
    </location>
</feature>
<dbReference type="Proteomes" id="UP000822688">
    <property type="component" value="Chromosome 10"/>
</dbReference>
<comment type="catalytic activity">
    <reaction evidence="13">
        <text>L-seryl-[protein] + ATP = O-phospho-L-seryl-[protein] + ADP + H(+)</text>
        <dbReference type="Rhea" id="RHEA:17989"/>
        <dbReference type="Rhea" id="RHEA-COMP:9863"/>
        <dbReference type="Rhea" id="RHEA-COMP:11604"/>
        <dbReference type="ChEBI" id="CHEBI:15378"/>
        <dbReference type="ChEBI" id="CHEBI:29999"/>
        <dbReference type="ChEBI" id="CHEBI:30616"/>
        <dbReference type="ChEBI" id="CHEBI:83421"/>
        <dbReference type="ChEBI" id="CHEBI:456216"/>
        <dbReference type="EC" id="2.7.11.22"/>
    </reaction>
</comment>
<comment type="similarity">
    <text evidence="2">Belongs to the protein kinase superfamily. CMGC Ser/Thr protein kinase family. CDC2/CDKX subfamily.</text>
</comment>
<keyword evidence="11" id="KW-0131">Cell cycle</keyword>
<proteinExistence type="inferred from homology"/>
<dbReference type="InterPro" id="IPR011009">
    <property type="entry name" value="Kinase-like_dom_sf"/>
</dbReference>